<dbReference type="InterPro" id="IPR029063">
    <property type="entry name" value="SAM-dependent_MTases_sf"/>
</dbReference>
<accession>Q4A152</accession>
<dbReference type="Gene3D" id="3.40.50.150">
    <property type="entry name" value="Vaccinia Virus protein VP39"/>
    <property type="match status" value="2"/>
</dbReference>
<dbReference type="Proteomes" id="UP000006371">
    <property type="component" value="Chromosome"/>
</dbReference>
<feature type="domain" description="DNA methylase N-4/N-6" evidence="4">
    <location>
        <begin position="7"/>
        <end position="58"/>
    </location>
</feature>
<protein>
    <submittedName>
        <fullName evidence="5">Putative modification methylase</fullName>
    </submittedName>
</protein>
<dbReference type="REBASE" id="14154">
    <property type="entry name" value="M2.SsaAORF28P"/>
</dbReference>
<dbReference type="GO" id="GO:0003677">
    <property type="term" value="F:DNA binding"/>
    <property type="evidence" value="ECO:0007669"/>
    <property type="project" value="InterPro"/>
</dbReference>
<dbReference type="EMBL" id="AP008934">
    <property type="protein sequence ID" value="BAE17174.1"/>
    <property type="molecule type" value="Genomic_DNA"/>
</dbReference>
<sequence length="347" mass="41200">MSNIYSYHAKFHESIPNEYINKYSQEFETILDPFCGSGTTLKESLKLGRNAIGIDVSPIAILSSKVNTNFYDKNKLKRVYDYILKQFNSNISINVIKFPDYERWYTEENHLQLSKLKNIIDNIEENSYREFFLLCFLSISNKVSNRRKTWNIGYLADNVLPDLDSKFVAIDSFKQKVSKEIENIDFEELYKLGNRSIHIEKKDINTAKLDCKVDMVMTSPPYPFAVDFIRYHRLSMYWLQENIEQLTRQEIGARNKRNKKGNLSLFFNEIEKSFINIMRVVRTDGYWAMTIADTTRNKVKIPFIDWTINLFYEHGWILVEDRIRELQQQTMAQKRIPEEHILVFKKI</sequence>
<dbReference type="GO" id="GO:0032259">
    <property type="term" value="P:methylation"/>
    <property type="evidence" value="ECO:0007669"/>
    <property type="project" value="UniProtKB-KW"/>
</dbReference>
<evidence type="ECO:0000256" key="3">
    <source>
        <dbReference type="ARBA" id="ARBA00022747"/>
    </source>
</evidence>
<keyword evidence="2" id="KW-0808">Transferase</keyword>
<dbReference type="eggNOG" id="COG0863">
    <property type="taxonomic scope" value="Bacteria"/>
</dbReference>
<keyword evidence="6" id="KW-1185">Reference proteome</keyword>
<evidence type="ECO:0000256" key="1">
    <source>
        <dbReference type="ARBA" id="ARBA00022603"/>
    </source>
</evidence>
<evidence type="ECO:0000313" key="5">
    <source>
        <dbReference type="EMBL" id="BAE17174.1"/>
    </source>
</evidence>
<proteinExistence type="predicted"/>
<keyword evidence="3" id="KW-0680">Restriction system</keyword>
<evidence type="ECO:0000313" key="6">
    <source>
        <dbReference type="Proteomes" id="UP000006371"/>
    </source>
</evidence>
<dbReference type="KEGG" id="ssp:SSP0029"/>
<dbReference type="PATRIC" id="fig|342451.11.peg.30"/>
<dbReference type="GO" id="GO:0008170">
    <property type="term" value="F:N-methyltransferase activity"/>
    <property type="evidence" value="ECO:0007669"/>
    <property type="project" value="InterPro"/>
</dbReference>
<evidence type="ECO:0000256" key="2">
    <source>
        <dbReference type="ARBA" id="ARBA00022679"/>
    </source>
</evidence>
<evidence type="ECO:0000259" key="4">
    <source>
        <dbReference type="Pfam" id="PF01555"/>
    </source>
</evidence>
<dbReference type="HOGENOM" id="CLU_027633_1_0_9"/>
<dbReference type="SUPFAM" id="SSF53335">
    <property type="entry name" value="S-adenosyl-L-methionine-dependent methyltransferases"/>
    <property type="match status" value="3"/>
</dbReference>
<dbReference type="AlphaFoldDB" id="Q4A152"/>
<organism evidence="5 6">
    <name type="scientific">Staphylococcus saprophyticus subsp. saprophyticus (strain ATCC 15305 / DSM 20229 / NCIMB 8711 / NCTC 7292 / S-41)</name>
    <dbReference type="NCBI Taxonomy" id="342451"/>
    <lineage>
        <taxon>Bacteria</taxon>
        <taxon>Bacillati</taxon>
        <taxon>Bacillota</taxon>
        <taxon>Bacilli</taxon>
        <taxon>Bacillales</taxon>
        <taxon>Staphylococcaceae</taxon>
        <taxon>Staphylococcus</taxon>
    </lineage>
</organism>
<reference evidence="5 6" key="1">
    <citation type="journal article" date="2005" name="Proc. Natl. Acad. Sci. U.S.A.">
        <title>Whole genome sequence of Staphylococcus saprophyticus reveals the pathogenesis of uncomplicated urinary tract infection.</title>
        <authorList>
            <person name="Kuroda M."/>
            <person name="Yamashita A."/>
            <person name="Hirakawa H."/>
            <person name="Kumano M."/>
            <person name="Morikawa K."/>
            <person name="Higashide M."/>
            <person name="Maruyama A."/>
            <person name="Inose Y."/>
            <person name="Matoba K."/>
            <person name="Toh H."/>
            <person name="Kuhara S."/>
            <person name="Hattori M."/>
            <person name="Ohta T."/>
        </authorList>
    </citation>
    <scope>NUCLEOTIDE SEQUENCE [LARGE SCALE GENOMIC DNA]</scope>
    <source>
        <strain evidence="6">ATCC 15305 / DSM 20229 / NCIMB 8711 / NCTC 7292 / S-41</strain>
    </source>
</reference>
<dbReference type="GO" id="GO:0009307">
    <property type="term" value="P:DNA restriction-modification system"/>
    <property type="evidence" value="ECO:0007669"/>
    <property type="project" value="UniProtKB-KW"/>
</dbReference>
<dbReference type="Pfam" id="PF01555">
    <property type="entry name" value="N6_N4_Mtase"/>
    <property type="match status" value="1"/>
</dbReference>
<dbReference type="OrthoDB" id="9800801at2"/>
<name>Q4A152_STAS1</name>
<keyword evidence="1 5" id="KW-0489">Methyltransferase</keyword>
<dbReference type="GeneID" id="3615255"/>
<dbReference type="InterPro" id="IPR002941">
    <property type="entry name" value="DNA_methylase_N4/N6"/>
</dbReference>
<dbReference type="RefSeq" id="WP_011302033.1">
    <property type="nucleotide sequence ID" value="NC_007350.1"/>
</dbReference>
<gene>
    <name evidence="5" type="ordered locus">SSP0029</name>
</gene>